<keyword evidence="10" id="KW-0325">Glycoprotein</keyword>
<keyword evidence="15" id="KW-1185">Reference proteome</keyword>
<evidence type="ECO:0000256" key="8">
    <source>
        <dbReference type="ARBA" id="ARBA00022989"/>
    </source>
</evidence>
<evidence type="ECO:0000313" key="15">
    <source>
        <dbReference type="Proteomes" id="UP000694920"/>
    </source>
</evidence>
<dbReference type="RefSeq" id="XP_024944061.1">
    <property type="nucleotide sequence ID" value="XM_025088293.1"/>
</dbReference>
<dbReference type="FunFam" id="2.60.40.60:FF:000005">
    <property type="entry name" value="Protocadherin 9"/>
    <property type="match status" value="1"/>
</dbReference>
<dbReference type="Proteomes" id="UP000694920">
    <property type="component" value="Unplaced"/>
</dbReference>
<dbReference type="InterPro" id="IPR020894">
    <property type="entry name" value="Cadherin_CS"/>
</dbReference>
<dbReference type="GeneID" id="107271052"/>
<dbReference type="GO" id="GO:0007163">
    <property type="term" value="P:establishment or maintenance of cell polarity"/>
    <property type="evidence" value="ECO:0007669"/>
    <property type="project" value="UniProtKB-ARBA"/>
</dbReference>
<dbReference type="GO" id="GO:0008013">
    <property type="term" value="F:beta-catenin binding"/>
    <property type="evidence" value="ECO:0007669"/>
    <property type="project" value="TreeGrafter"/>
</dbReference>
<protein>
    <submittedName>
        <fullName evidence="16">Cadherin-89D isoform X1</fullName>
    </submittedName>
</protein>
<feature type="domain" description="Cadherin" evidence="14">
    <location>
        <begin position="408"/>
        <end position="517"/>
    </location>
</feature>
<dbReference type="CTD" id="42006"/>
<dbReference type="PANTHER" id="PTHR24027">
    <property type="entry name" value="CADHERIN-23"/>
    <property type="match status" value="1"/>
</dbReference>
<dbReference type="PRINTS" id="PR00205">
    <property type="entry name" value="CADHERIN"/>
</dbReference>
<accession>A0AAJ7W4G7</accession>
<evidence type="ECO:0000256" key="4">
    <source>
        <dbReference type="ARBA" id="ARBA00022729"/>
    </source>
</evidence>
<dbReference type="SUPFAM" id="SSF49313">
    <property type="entry name" value="Cadherin-like"/>
    <property type="match status" value="12"/>
</dbReference>
<dbReference type="GO" id="GO:0016477">
    <property type="term" value="P:cell migration"/>
    <property type="evidence" value="ECO:0007669"/>
    <property type="project" value="TreeGrafter"/>
</dbReference>
<dbReference type="FunFam" id="2.60.40.60:FF:000266">
    <property type="entry name" value="Cadherin 23"/>
    <property type="match status" value="1"/>
</dbReference>
<sequence length="1953" mass="218296">MEENTLTQKCKDFRHVGAALLLIVGLFGNFATGCQFYPSGEYLKFVRVPENLPRGAEVLSLEVHPRNHLSIMPVDKEEDTKYFTYKDVNKTHAAVILAKSLENLVDGDAPRNLLKFRLVCDYTDGSDSLALYLQQILTEEQTNRMIWTERNKENPRIRVSSHLSVTVYVEDVNDHAPQFVDAPYHLEVDELTPTGLTIFRDIHAVDKDKPNTPNSDVHYAIVKGNERGKFSLEPGHRTALTLRKSLDYDNDDREFVLTVMASDRGTPMRSTNTTVTITVLDNDDLNPKFSQPVYRTKIYEFYPAPNYPIHVELNFTPPIYAEDQDRDLDVDIRYDIISGNEKGLFYLNPQNGSLFLEQAIDLDSERNLPGNTYTLQIQASQTDNPLKLAVAKVEIEILDLNDNLPEFEVDFYNISIVENLPNGFSVLQVIATDKDQGDNGEFDYELEDPSGAFSVDPNSGWLTVRDQTILDREQQNSLRMKVFARERRPSVVATSSGSSSVDVEVTLLDANDNNPTFVPSNLYEFVTKSDAAVGTALGQVQAVDNDLGRNGMVLYKIQKPGNTSIRTPFTVDEHTGIISVAQSPLIEGRHAIFVEAADQPTNPSERRFSLAVVTVDVFRPGGGHNSWEPDFVGAPYEFWVGANVGIGTSVGQIRVNDAVKTSNLIYDLLHSYHEGVPFAVEERSGTITVVDEIEQFDRSLFDFEAVVTNERDLTLVTNVSIHVVDPNDERGIFTQGTTKAPLIFHVKENVPGAFIGQVLPHNATNTTRNIHFIIANQQDVPDIAITEDGVLYTPRGLDREERQNYSITVIAESLRGVGIFQVTVIVEDENDNPPVFSMSTYEGRLLENSPVGTEITMTNRILAHDPDDNGDHNVVLTLHGEGSELFTIDQTSGRVFFRGENLLDREEVAEYHLRIVARDKGNMHSEAQLVITVDDENDNPPNFKQMIILPDQGVHVANDTEYQVKSVLKNGIRKPEIANNNMKNNQDNDHQTPLLLIPENSTVGTIVIRLSAEDKDSSNTELTYSIINETISDEIAKSNKNRHFAINPITGEVSVARSLPAETEIHLTLRVTDSGNQSDNVTVRFHILDINNHPPVFKKSWYTFSIPEGTYEKRTLGTVDAIDADYDDNANITYDIIRSSNESSPFSIEPHSGLLKATGILDRETLDVFRFSVVARDQALNSLSSSVDVEINVLDVNDNAPVFYGYDALDKLVTGTSDIFSGDTNQMVPTYYASVPENSPVGTIVTRVYANDSDFAGNGNGLILFDLPHRRGDPQYFSIDSKEGLVSTVANLDYEIQRVHNLTVIASDLGSPSLTSTAMLLVRILDVDEGDDNDVQRPIFQHRYYEVEVEENTPVPLKLVQLNVSGHFINEHLRYSIVQDDSDAKDHFMIDRKNGTLYLVTSIDRELRDLYEVKVRVDRVKNGRGMPVMIYPVVGERLNGLALNEAKITVRVKDVNDNAPRFKAKGRPMLAAIPTTAHYGYEIIKVEAEDPDQGINGEIRYQILGREDAPRFAIDPLSGQVRSVGSFSRDAGRVFGFDVKATDRRGAEDGRSSIANVFVYVLDDHKQVVMVMGNKPRDIELQIDNITSALHNVTGLDVRVRKLEPHIEKNLIDAASTDMYLYAIDPHLNVMIDMDTLHNVFHNKKTEIKRELERYHVLDIAGTTPRRSNQRYLLSTLEVGVVVLGCVVFVGALITALCVTCFRRNKRRQRQGTGMYSSGGPVGFALADPTATLQKPPLFPTFVDGLHYDPEPFSSEMRHHGICEHEPSCVRFHRTSMGKRHTVRTSTGTLEASATSLHSSGQDSGIVARTCHCSHSSSPSSGESSNGYEDSLRSLHRRSGTNDAIREQETNVVSRRANLPASRRRQRFHSFANTGSVYSQEASLKRDKRLRPDSDKRRGDVIKHEHRRALSEAENNITETVIHEHPSAEMTIPTPLPNVSTLHGTSRTSHMLY</sequence>
<feature type="domain" description="Cadherin" evidence="14">
    <location>
        <begin position="519"/>
        <end position="631"/>
    </location>
</feature>
<keyword evidence="6 11" id="KW-0106">Calcium</keyword>
<feature type="domain" description="Cadherin" evidence="14">
    <location>
        <begin position="989"/>
        <end position="1097"/>
    </location>
</feature>
<evidence type="ECO:0000256" key="13">
    <source>
        <dbReference type="SAM" id="Phobius"/>
    </source>
</evidence>
<feature type="compositionally biased region" description="Polar residues" evidence="12">
    <location>
        <begin position="1871"/>
        <end position="1882"/>
    </location>
</feature>
<dbReference type="InterPro" id="IPR002126">
    <property type="entry name" value="Cadherin-like_dom"/>
</dbReference>
<evidence type="ECO:0000313" key="16">
    <source>
        <dbReference type="RefSeq" id="XP_024944061.1"/>
    </source>
</evidence>
<dbReference type="InterPro" id="IPR039808">
    <property type="entry name" value="Cadherin"/>
</dbReference>
<dbReference type="PANTHER" id="PTHR24027:SF438">
    <property type="entry name" value="CADHERIN 23"/>
    <property type="match status" value="1"/>
</dbReference>
<keyword evidence="2" id="KW-1003">Cell membrane</keyword>
<keyword evidence="9 13" id="KW-0472">Membrane</keyword>
<dbReference type="GO" id="GO:0045296">
    <property type="term" value="F:cadherin binding"/>
    <property type="evidence" value="ECO:0007669"/>
    <property type="project" value="TreeGrafter"/>
</dbReference>
<feature type="domain" description="Cadherin" evidence="14">
    <location>
        <begin position="1098"/>
        <end position="1203"/>
    </location>
</feature>
<dbReference type="FunFam" id="2.60.40.60:FF:000092">
    <property type="entry name" value="Protocadherin 8"/>
    <property type="match status" value="1"/>
</dbReference>
<organism evidence="15 16">
    <name type="scientific">Cephus cinctus</name>
    <name type="common">Wheat stem sawfly</name>
    <dbReference type="NCBI Taxonomy" id="211228"/>
    <lineage>
        <taxon>Eukaryota</taxon>
        <taxon>Metazoa</taxon>
        <taxon>Ecdysozoa</taxon>
        <taxon>Arthropoda</taxon>
        <taxon>Hexapoda</taxon>
        <taxon>Insecta</taxon>
        <taxon>Pterygota</taxon>
        <taxon>Neoptera</taxon>
        <taxon>Endopterygota</taxon>
        <taxon>Hymenoptera</taxon>
        <taxon>Cephoidea</taxon>
        <taxon>Cephidae</taxon>
        <taxon>Cephus</taxon>
    </lineage>
</organism>
<evidence type="ECO:0000256" key="7">
    <source>
        <dbReference type="ARBA" id="ARBA00022889"/>
    </source>
</evidence>
<evidence type="ECO:0000256" key="9">
    <source>
        <dbReference type="ARBA" id="ARBA00023136"/>
    </source>
</evidence>
<dbReference type="SMART" id="SM00112">
    <property type="entry name" value="CA"/>
    <property type="match status" value="12"/>
</dbReference>
<evidence type="ECO:0000256" key="5">
    <source>
        <dbReference type="ARBA" id="ARBA00022737"/>
    </source>
</evidence>
<keyword evidence="5" id="KW-0677">Repeat</keyword>
<dbReference type="InterPro" id="IPR015919">
    <property type="entry name" value="Cadherin-like_sf"/>
</dbReference>
<reference evidence="16" key="1">
    <citation type="submission" date="2025-08" db="UniProtKB">
        <authorList>
            <consortium name="RefSeq"/>
        </authorList>
    </citation>
    <scope>IDENTIFICATION</scope>
</reference>
<comment type="subcellular location">
    <subcellularLocation>
        <location evidence="1">Cell membrane</location>
        <topology evidence="1">Single-pass type I membrane protein</topology>
    </subcellularLocation>
</comment>
<dbReference type="PROSITE" id="PS00232">
    <property type="entry name" value="CADHERIN_1"/>
    <property type="match status" value="7"/>
</dbReference>
<feature type="compositionally biased region" description="Low complexity" evidence="12">
    <location>
        <begin position="1814"/>
        <end position="1825"/>
    </location>
</feature>
<evidence type="ECO:0000256" key="3">
    <source>
        <dbReference type="ARBA" id="ARBA00022692"/>
    </source>
</evidence>
<feature type="compositionally biased region" description="Basic and acidic residues" evidence="12">
    <location>
        <begin position="1890"/>
        <end position="1900"/>
    </location>
</feature>
<dbReference type="GO" id="GO:0005509">
    <property type="term" value="F:calcium ion binding"/>
    <property type="evidence" value="ECO:0007669"/>
    <property type="project" value="UniProtKB-UniRule"/>
</dbReference>
<dbReference type="GO" id="GO:0001736">
    <property type="term" value="P:establishment of planar polarity"/>
    <property type="evidence" value="ECO:0007669"/>
    <property type="project" value="UniProtKB-ARBA"/>
</dbReference>
<evidence type="ECO:0000256" key="10">
    <source>
        <dbReference type="ARBA" id="ARBA00023180"/>
    </source>
</evidence>
<dbReference type="PROSITE" id="PS50268">
    <property type="entry name" value="CADHERIN_2"/>
    <property type="match status" value="12"/>
</dbReference>
<keyword evidence="3 13" id="KW-0812">Transmembrane</keyword>
<feature type="compositionally biased region" description="Polar residues" evidence="12">
    <location>
        <begin position="1937"/>
        <end position="1953"/>
    </location>
</feature>
<feature type="compositionally biased region" description="Polar residues" evidence="12">
    <location>
        <begin position="1784"/>
        <end position="1803"/>
    </location>
</feature>
<feature type="domain" description="Cadherin" evidence="14">
    <location>
        <begin position="1341"/>
        <end position="1462"/>
    </location>
</feature>
<keyword evidence="8 13" id="KW-1133">Transmembrane helix</keyword>
<feature type="domain" description="Cadherin" evidence="14">
    <location>
        <begin position="1465"/>
        <end position="1578"/>
    </location>
</feature>
<dbReference type="GO" id="GO:0016342">
    <property type="term" value="C:catenin complex"/>
    <property type="evidence" value="ECO:0007669"/>
    <property type="project" value="TreeGrafter"/>
</dbReference>
<evidence type="ECO:0000256" key="12">
    <source>
        <dbReference type="SAM" id="MobiDB-lite"/>
    </source>
</evidence>
<dbReference type="CDD" id="cd11304">
    <property type="entry name" value="Cadherin_repeat"/>
    <property type="match status" value="12"/>
</dbReference>
<dbReference type="Pfam" id="PF00028">
    <property type="entry name" value="Cadherin"/>
    <property type="match status" value="10"/>
</dbReference>
<dbReference type="FunFam" id="2.60.40.60:FF:000033">
    <property type="entry name" value="FAT atypical cadherin 1"/>
    <property type="match status" value="1"/>
</dbReference>
<feature type="region of interest" description="Disordered" evidence="12">
    <location>
        <begin position="1929"/>
        <end position="1953"/>
    </location>
</feature>
<dbReference type="GO" id="GO:0007156">
    <property type="term" value="P:homophilic cell adhesion via plasma membrane adhesion molecules"/>
    <property type="evidence" value="ECO:0007669"/>
    <property type="project" value="InterPro"/>
</dbReference>
<evidence type="ECO:0000256" key="6">
    <source>
        <dbReference type="ARBA" id="ARBA00022837"/>
    </source>
</evidence>
<evidence type="ECO:0000256" key="1">
    <source>
        <dbReference type="ARBA" id="ARBA00004251"/>
    </source>
</evidence>
<keyword evidence="4" id="KW-0732">Signal</keyword>
<dbReference type="Gene3D" id="2.60.40.60">
    <property type="entry name" value="Cadherins"/>
    <property type="match status" value="13"/>
</dbReference>
<evidence type="ECO:0000256" key="11">
    <source>
        <dbReference type="PROSITE-ProRule" id="PRU00043"/>
    </source>
</evidence>
<feature type="domain" description="Cadherin" evidence="14">
    <location>
        <begin position="40"/>
        <end position="179"/>
    </location>
</feature>
<feature type="domain" description="Cadherin" evidence="14">
    <location>
        <begin position="837"/>
        <end position="943"/>
    </location>
</feature>
<keyword evidence="7" id="KW-0130">Cell adhesion</keyword>
<dbReference type="GO" id="GO:0008104">
    <property type="term" value="P:intracellular protein localization"/>
    <property type="evidence" value="ECO:0007669"/>
    <property type="project" value="UniProtKB-ARBA"/>
</dbReference>
<proteinExistence type="predicted"/>
<feature type="domain" description="Cadherin" evidence="14">
    <location>
        <begin position="319"/>
        <end position="407"/>
    </location>
</feature>
<evidence type="ECO:0000259" key="14">
    <source>
        <dbReference type="PROSITE" id="PS50268"/>
    </source>
</evidence>
<feature type="domain" description="Cadherin" evidence="14">
    <location>
        <begin position="714"/>
        <end position="836"/>
    </location>
</feature>
<feature type="transmembrane region" description="Helical" evidence="13">
    <location>
        <begin position="1679"/>
        <end position="1702"/>
    </location>
</feature>
<evidence type="ECO:0000256" key="2">
    <source>
        <dbReference type="ARBA" id="ARBA00022475"/>
    </source>
</evidence>
<feature type="domain" description="Cadherin" evidence="14">
    <location>
        <begin position="1227"/>
        <end position="1340"/>
    </location>
</feature>
<feature type="domain" description="Cadherin" evidence="14">
    <location>
        <begin position="180"/>
        <end position="289"/>
    </location>
</feature>
<feature type="region of interest" description="Disordered" evidence="12">
    <location>
        <begin position="1780"/>
        <end position="1900"/>
    </location>
</feature>
<gene>
    <name evidence="16" type="primary">LOC107271052</name>
</gene>
<name>A0AAJ7W4G7_CEPCN</name>